<accession>A0AA87YYP6</accession>
<keyword evidence="3" id="KW-0238">DNA-binding</keyword>
<dbReference type="SMART" id="SM01019">
    <property type="entry name" value="B3"/>
    <property type="match status" value="1"/>
</dbReference>
<dbReference type="InterPro" id="IPR003340">
    <property type="entry name" value="B3_DNA-bd"/>
</dbReference>
<comment type="caution">
    <text evidence="7">The sequence shown here is derived from an EMBL/GenBank/DDBJ whole genome shotgun (WGS) entry which is preliminary data.</text>
</comment>
<comment type="subcellular location">
    <subcellularLocation>
        <location evidence="1">Nucleus</location>
    </subcellularLocation>
</comment>
<keyword evidence="5" id="KW-0539">Nucleus</keyword>
<reference evidence="7" key="1">
    <citation type="submission" date="2023-07" db="EMBL/GenBank/DDBJ databases">
        <title>draft genome sequence of fig (Ficus carica).</title>
        <authorList>
            <person name="Takahashi T."/>
            <person name="Nishimura K."/>
        </authorList>
    </citation>
    <scope>NUCLEOTIDE SEQUENCE</scope>
</reference>
<dbReference type="AlphaFoldDB" id="A0AA87YYP6"/>
<dbReference type="GO" id="GO:0003677">
    <property type="term" value="F:DNA binding"/>
    <property type="evidence" value="ECO:0007669"/>
    <property type="project" value="UniProtKB-KW"/>
</dbReference>
<dbReference type="Gene3D" id="2.40.330.10">
    <property type="entry name" value="DNA-binding pseudobarrel domain"/>
    <property type="match status" value="1"/>
</dbReference>
<feature type="domain" description="TF-B3" evidence="6">
    <location>
        <begin position="6"/>
        <end position="107"/>
    </location>
</feature>
<evidence type="ECO:0000259" key="6">
    <source>
        <dbReference type="SMART" id="SM01019"/>
    </source>
</evidence>
<proteinExistence type="predicted"/>
<organism evidence="7 8">
    <name type="scientific">Ficus carica</name>
    <name type="common">Common fig</name>
    <dbReference type="NCBI Taxonomy" id="3494"/>
    <lineage>
        <taxon>Eukaryota</taxon>
        <taxon>Viridiplantae</taxon>
        <taxon>Streptophyta</taxon>
        <taxon>Embryophyta</taxon>
        <taxon>Tracheophyta</taxon>
        <taxon>Spermatophyta</taxon>
        <taxon>Magnoliopsida</taxon>
        <taxon>eudicotyledons</taxon>
        <taxon>Gunneridae</taxon>
        <taxon>Pentapetalae</taxon>
        <taxon>rosids</taxon>
        <taxon>fabids</taxon>
        <taxon>Rosales</taxon>
        <taxon>Moraceae</taxon>
        <taxon>Ficeae</taxon>
        <taxon>Ficus</taxon>
    </lineage>
</organism>
<dbReference type="SUPFAM" id="SSF101936">
    <property type="entry name" value="DNA-binding pseudobarrel domain"/>
    <property type="match status" value="1"/>
</dbReference>
<protein>
    <recommendedName>
        <fullName evidence="6">TF-B3 domain-containing protein</fullName>
    </recommendedName>
</protein>
<evidence type="ECO:0000256" key="5">
    <source>
        <dbReference type="ARBA" id="ARBA00023242"/>
    </source>
</evidence>
<evidence type="ECO:0000313" key="8">
    <source>
        <dbReference type="Proteomes" id="UP001187192"/>
    </source>
</evidence>
<name>A0AA87YYP6_FICCA</name>
<sequence length="127" mass="14742">MDDLIFQKSLKKTDVESRLSFPSKCLKKLRGFQGRHVVDLQVKDKRGSFWRFRCTIRRKSSYHKPVLSGDWHRFAVSKGLSIGDEVKFFEETDQATGAPLHYRVEVKKQINLRLFGVSIQHAPPIVL</sequence>
<dbReference type="InterPro" id="IPR015300">
    <property type="entry name" value="DNA-bd_pseudobarrel_sf"/>
</dbReference>
<dbReference type="CDD" id="cd10017">
    <property type="entry name" value="B3_DNA"/>
    <property type="match status" value="1"/>
</dbReference>
<gene>
    <name evidence="7" type="ORF">TIFTF001_001393</name>
</gene>
<dbReference type="Gramene" id="FCD_00014113-RA">
    <property type="protein sequence ID" value="FCD_00014113-RA:cds"/>
    <property type="gene ID" value="FCD_00014113"/>
</dbReference>
<dbReference type="GO" id="GO:0005634">
    <property type="term" value="C:nucleus"/>
    <property type="evidence" value="ECO:0007669"/>
    <property type="project" value="UniProtKB-SubCell"/>
</dbReference>
<keyword evidence="4" id="KW-0804">Transcription</keyword>
<evidence type="ECO:0000256" key="2">
    <source>
        <dbReference type="ARBA" id="ARBA00023015"/>
    </source>
</evidence>
<evidence type="ECO:0000256" key="1">
    <source>
        <dbReference type="ARBA" id="ARBA00004123"/>
    </source>
</evidence>
<evidence type="ECO:0000256" key="4">
    <source>
        <dbReference type="ARBA" id="ARBA00023163"/>
    </source>
</evidence>
<evidence type="ECO:0000256" key="3">
    <source>
        <dbReference type="ARBA" id="ARBA00023125"/>
    </source>
</evidence>
<keyword evidence="2" id="KW-0805">Transcription regulation</keyword>
<keyword evidence="8" id="KW-1185">Reference proteome</keyword>
<dbReference type="Proteomes" id="UP001187192">
    <property type="component" value="Unassembled WGS sequence"/>
</dbReference>
<dbReference type="Pfam" id="PF02362">
    <property type="entry name" value="B3"/>
    <property type="match status" value="1"/>
</dbReference>
<evidence type="ECO:0000313" key="7">
    <source>
        <dbReference type="EMBL" id="GMN26669.1"/>
    </source>
</evidence>
<dbReference type="EMBL" id="BTGU01000001">
    <property type="protein sequence ID" value="GMN26669.1"/>
    <property type="molecule type" value="Genomic_DNA"/>
</dbReference>